<keyword evidence="1" id="KW-0732">Signal</keyword>
<gene>
    <name evidence="2" type="primary">pdi259</name>
</gene>
<evidence type="ECO:0000256" key="1">
    <source>
        <dbReference type="SAM" id="SignalP"/>
    </source>
</evidence>
<accession>G3XKT8</accession>
<dbReference type="EMBL" id="AB672728">
    <property type="protein sequence ID" value="BAL02930.1"/>
    <property type="molecule type" value="mRNA"/>
</dbReference>
<protein>
    <submittedName>
        <fullName evidence="2">Uncharacterized protein pdi259</fullName>
    </submittedName>
</protein>
<reference evidence="2" key="1">
    <citation type="submission" date="2011-09" db="EMBL/GenBank/DDBJ databases">
        <title>Phosphate deficiency-inducible genes from Pholiota nameko strain N2.</title>
        <authorList>
            <person name="Kudo T."/>
            <person name="Tasaki Y."/>
            <person name="Hara T."/>
            <person name="Joh T."/>
        </authorList>
    </citation>
    <scope>NUCLEOTIDE SEQUENCE</scope>
    <source>
        <strain evidence="2">N2</strain>
    </source>
</reference>
<organism evidence="2">
    <name type="scientific">Pholiota microspora</name>
    <name type="common">White-rot fungus</name>
    <name type="synonym">Pholiota nameko</name>
    <dbReference type="NCBI Taxonomy" id="1538424"/>
    <lineage>
        <taxon>Eukaryota</taxon>
        <taxon>Fungi</taxon>
        <taxon>Dikarya</taxon>
        <taxon>Basidiomycota</taxon>
        <taxon>Agaricomycotina</taxon>
        <taxon>Agaricomycetes</taxon>
        <taxon>Agaricomycetidae</taxon>
        <taxon>Agaricales</taxon>
        <taxon>Agaricineae</taxon>
        <taxon>Strophariaceae</taxon>
        <taxon>Pholiota</taxon>
    </lineage>
</organism>
<feature type="chain" id="PRO_5003460203" evidence="1">
    <location>
        <begin position="20"/>
        <end position="182"/>
    </location>
</feature>
<name>G3XKT8_PHOMI</name>
<sequence>MNFTASFLALLAAAQSIAAFPFGTTGAKTALAPVPVTKLTCDGASFMCTANLDFADGNWVAQWTSPVFHRGNFGAPDHKDIIEQMAMAPVPVTELTCDGSSFLCTANLDFGDGNWVAQWPANVFHSGFHPGGRKLFAPVPVTDLNCDGETFMCTGNLDFADGNWKAQWNTNVFHNNNFFKQN</sequence>
<feature type="signal peptide" evidence="1">
    <location>
        <begin position="1"/>
        <end position="19"/>
    </location>
</feature>
<evidence type="ECO:0000313" key="2">
    <source>
        <dbReference type="EMBL" id="BAL02930.1"/>
    </source>
</evidence>
<proteinExistence type="evidence at transcript level"/>
<dbReference type="AlphaFoldDB" id="G3XKT8"/>